<evidence type="ECO:0000313" key="2">
    <source>
        <dbReference type="EMBL" id="GBG31485.1"/>
    </source>
</evidence>
<keyword evidence="1" id="KW-0812">Transmembrane</keyword>
<keyword evidence="1" id="KW-1133">Transmembrane helix</keyword>
<sequence length="68" mass="7597">MSTKSRNGTDVAETTRVFKSFGALLVYAGCLYIVLQNDHWTTVDRYGNVALLTFLLITFIAYVYTVPG</sequence>
<proteinExistence type="predicted"/>
<dbReference type="AlphaFoldDB" id="A0A2R5GLH5"/>
<dbReference type="InParanoid" id="A0A2R5GLH5"/>
<organism evidence="2 3">
    <name type="scientific">Hondaea fermentalgiana</name>
    <dbReference type="NCBI Taxonomy" id="2315210"/>
    <lineage>
        <taxon>Eukaryota</taxon>
        <taxon>Sar</taxon>
        <taxon>Stramenopiles</taxon>
        <taxon>Bigyra</taxon>
        <taxon>Labyrinthulomycetes</taxon>
        <taxon>Thraustochytrida</taxon>
        <taxon>Thraustochytriidae</taxon>
        <taxon>Hondaea</taxon>
    </lineage>
</organism>
<gene>
    <name evidence="2" type="ORF">FCC1311_077092</name>
</gene>
<feature type="transmembrane region" description="Helical" evidence="1">
    <location>
        <begin position="47"/>
        <end position="65"/>
    </location>
</feature>
<keyword evidence="3" id="KW-1185">Reference proteome</keyword>
<accession>A0A2R5GLH5</accession>
<keyword evidence="1" id="KW-0472">Membrane</keyword>
<protein>
    <submittedName>
        <fullName evidence="2">Uncharacterized protein</fullName>
    </submittedName>
</protein>
<name>A0A2R5GLH5_9STRA</name>
<comment type="caution">
    <text evidence="2">The sequence shown here is derived from an EMBL/GenBank/DDBJ whole genome shotgun (WGS) entry which is preliminary data.</text>
</comment>
<evidence type="ECO:0000313" key="3">
    <source>
        <dbReference type="Proteomes" id="UP000241890"/>
    </source>
</evidence>
<dbReference type="Proteomes" id="UP000241890">
    <property type="component" value="Unassembled WGS sequence"/>
</dbReference>
<reference evidence="2 3" key="1">
    <citation type="submission" date="2017-12" db="EMBL/GenBank/DDBJ databases">
        <title>Sequencing, de novo assembly and annotation of complete genome of a new Thraustochytrid species, strain FCC1311.</title>
        <authorList>
            <person name="Sedici K."/>
            <person name="Godart F."/>
            <person name="Aiese Cigliano R."/>
            <person name="Sanseverino W."/>
            <person name="Barakat M."/>
            <person name="Ortet P."/>
            <person name="Marechal E."/>
            <person name="Cagnac O."/>
            <person name="Amato A."/>
        </authorList>
    </citation>
    <scope>NUCLEOTIDE SEQUENCE [LARGE SCALE GENOMIC DNA]</scope>
</reference>
<evidence type="ECO:0000256" key="1">
    <source>
        <dbReference type="SAM" id="Phobius"/>
    </source>
</evidence>
<feature type="transmembrane region" description="Helical" evidence="1">
    <location>
        <begin position="17"/>
        <end position="35"/>
    </location>
</feature>
<dbReference type="EMBL" id="BEYU01000099">
    <property type="protein sequence ID" value="GBG31485.1"/>
    <property type="molecule type" value="Genomic_DNA"/>
</dbReference>